<dbReference type="EMBL" id="PVTF01000001">
    <property type="protein sequence ID" value="PRY46787.1"/>
    <property type="molecule type" value="Genomic_DNA"/>
</dbReference>
<dbReference type="GO" id="GO:0003677">
    <property type="term" value="F:DNA binding"/>
    <property type="evidence" value="ECO:0007669"/>
    <property type="project" value="UniProtKB-KW"/>
</dbReference>
<dbReference type="AlphaFoldDB" id="A0A2T0TMC6"/>
<dbReference type="Proteomes" id="UP000239494">
    <property type="component" value="Unassembled WGS sequence"/>
</dbReference>
<evidence type="ECO:0000313" key="1">
    <source>
        <dbReference type="EMBL" id="PRY46787.1"/>
    </source>
</evidence>
<sequence>MAEEVDRDRVLAYRVASHQFDRGSTDLRVFDLGVQDSERSAAAALAARLADDPDTGGYPTTWTVRGAPHLHRTADLPALAARLWPLDDADAMTRMSRPRGVESGLAALTAVASALREVVTSPMTKGEASGLVTPLVPPEVTAWCRGCDATHVQDPVFRLAVLPAGLVFDPAEKTVTFVPTSPWPGVPTATAGFEDLVLAYLRLHGPAGPSEVAGYFGTTATAVKQVWPSDDLVEVRVAGKKAWLPADRVSALLDAPDPDVVRLLPPLDPYLQARDRDLLVPDKAHQKEVWRILGRRGAIMVDGEITGTWQAKASGKRLDVTLRPFGEPPPPAVEDEAQRLAAVRGLASAKVVTA</sequence>
<name>A0A2T0TMC6_9PSEU</name>
<dbReference type="Pfam" id="PF06224">
    <property type="entry name" value="AlkZ-like"/>
    <property type="match status" value="1"/>
</dbReference>
<accession>A0A2T0TMC6</accession>
<dbReference type="PANTHER" id="PTHR38479:SF2">
    <property type="entry name" value="WINGED HELIX DNA-BINDING DOMAIN-CONTAINING PROTEIN"/>
    <property type="match status" value="1"/>
</dbReference>
<dbReference type="RefSeq" id="WP_106185743.1">
    <property type="nucleotide sequence ID" value="NZ_PVTF01000001.1"/>
</dbReference>
<keyword evidence="1" id="KW-0238">DNA-binding</keyword>
<dbReference type="InterPro" id="IPR009351">
    <property type="entry name" value="AlkZ-like"/>
</dbReference>
<proteinExistence type="predicted"/>
<reference evidence="1 2" key="1">
    <citation type="submission" date="2018-03" db="EMBL/GenBank/DDBJ databases">
        <title>Genomic Encyclopedia of Archaeal and Bacterial Type Strains, Phase II (KMG-II): from individual species to whole genera.</title>
        <authorList>
            <person name="Goeker M."/>
        </authorList>
    </citation>
    <scope>NUCLEOTIDE SEQUENCE [LARGE SCALE GENOMIC DNA]</scope>
    <source>
        <strain evidence="1 2">DSM 44720</strain>
    </source>
</reference>
<gene>
    <name evidence="1" type="ORF">CLV43_1011068</name>
</gene>
<protein>
    <submittedName>
        <fullName evidence="1">Winged helix DNA-binding protein</fullName>
    </submittedName>
</protein>
<organism evidence="1 2">
    <name type="scientific">Umezawaea tangerina</name>
    <dbReference type="NCBI Taxonomy" id="84725"/>
    <lineage>
        <taxon>Bacteria</taxon>
        <taxon>Bacillati</taxon>
        <taxon>Actinomycetota</taxon>
        <taxon>Actinomycetes</taxon>
        <taxon>Pseudonocardiales</taxon>
        <taxon>Pseudonocardiaceae</taxon>
        <taxon>Umezawaea</taxon>
    </lineage>
</organism>
<keyword evidence="2" id="KW-1185">Reference proteome</keyword>
<dbReference type="PANTHER" id="PTHR38479">
    <property type="entry name" value="LMO0824 PROTEIN"/>
    <property type="match status" value="1"/>
</dbReference>
<evidence type="ECO:0000313" key="2">
    <source>
        <dbReference type="Proteomes" id="UP000239494"/>
    </source>
</evidence>
<dbReference type="OrthoDB" id="9148135at2"/>
<comment type="caution">
    <text evidence="1">The sequence shown here is derived from an EMBL/GenBank/DDBJ whole genome shotgun (WGS) entry which is preliminary data.</text>
</comment>